<dbReference type="RefSeq" id="WP_075131808.1">
    <property type="nucleotide sequence ID" value="NZ_MSIF01000002.1"/>
</dbReference>
<organism evidence="4 5">
    <name type="scientific">Actinophytocola xinjiangensis</name>
    <dbReference type="NCBI Taxonomy" id="485602"/>
    <lineage>
        <taxon>Bacteria</taxon>
        <taxon>Bacillati</taxon>
        <taxon>Actinomycetota</taxon>
        <taxon>Actinomycetes</taxon>
        <taxon>Pseudonocardiales</taxon>
        <taxon>Pseudonocardiaceae</taxon>
    </lineage>
</organism>
<dbReference type="Proteomes" id="UP000185696">
    <property type="component" value="Unassembled WGS sequence"/>
</dbReference>
<dbReference type="Pfam" id="PF03413">
    <property type="entry name" value="PepSY"/>
    <property type="match status" value="1"/>
</dbReference>
<dbReference type="Gene3D" id="3.10.450.40">
    <property type="match status" value="1"/>
</dbReference>
<dbReference type="InterPro" id="IPR025711">
    <property type="entry name" value="PepSY"/>
</dbReference>
<evidence type="ECO:0000256" key="2">
    <source>
        <dbReference type="SAM" id="SignalP"/>
    </source>
</evidence>
<evidence type="ECO:0000256" key="1">
    <source>
        <dbReference type="SAM" id="MobiDB-lite"/>
    </source>
</evidence>
<feature type="chain" id="PRO_5030772509" description="PepSY domain-containing protein" evidence="2">
    <location>
        <begin position="27"/>
        <end position="178"/>
    </location>
</feature>
<comment type="caution">
    <text evidence="4">The sequence shown here is derived from an EMBL/GenBank/DDBJ whole genome shotgun (WGS) entry which is preliminary data.</text>
</comment>
<proteinExistence type="predicted"/>
<protein>
    <recommendedName>
        <fullName evidence="3">PepSY domain-containing protein</fullName>
    </recommendedName>
</protein>
<evidence type="ECO:0000259" key="3">
    <source>
        <dbReference type="Pfam" id="PF03413"/>
    </source>
</evidence>
<accession>A0A7Z0WRC7</accession>
<feature type="signal peptide" evidence="2">
    <location>
        <begin position="1"/>
        <end position="26"/>
    </location>
</feature>
<evidence type="ECO:0000313" key="5">
    <source>
        <dbReference type="Proteomes" id="UP000185696"/>
    </source>
</evidence>
<feature type="region of interest" description="Disordered" evidence="1">
    <location>
        <begin position="43"/>
        <end position="84"/>
    </location>
</feature>
<feature type="compositionally biased region" description="Acidic residues" evidence="1">
    <location>
        <begin position="138"/>
        <end position="147"/>
    </location>
</feature>
<dbReference type="EMBL" id="MSIF01000002">
    <property type="protein sequence ID" value="OLF12900.1"/>
    <property type="molecule type" value="Genomic_DNA"/>
</dbReference>
<sequence length="178" mass="18852">MNRRTIIVAAAAGVLVVSAGSAIALAANDRSVNAADSLALQPTVTSSTTTSTTGDTSSTSTSPTSSSSSSSVTPAGPGLGPDDAVALVQKRLGGGQVHEVEREHEHGRLEWKVEITKDGVTYDIRVDASSGEVTRVETDDDDSDDRDDDRYDDDRDDDRHGDDDDWDDDRDDDKGGDR</sequence>
<feature type="domain" description="PepSY" evidence="3">
    <location>
        <begin position="79"/>
        <end position="137"/>
    </location>
</feature>
<keyword evidence="2" id="KW-0732">Signal</keyword>
<feature type="region of interest" description="Disordered" evidence="1">
    <location>
        <begin position="130"/>
        <end position="178"/>
    </location>
</feature>
<dbReference type="AlphaFoldDB" id="A0A7Z0WRC7"/>
<name>A0A7Z0WRC7_9PSEU</name>
<reference evidence="4 5" key="1">
    <citation type="submission" date="2016-12" db="EMBL/GenBank/DDBJ databases">
        <title>The draft genome sequence of Actinophytocola xinjiangensis.</title>
        <authorList>
            <person name="Wang W."/>
            <person name="Yuan L."/>
        </authorList>
    </citation>
    <scope>NUCLEOTIDE SEQUENCE [LARGE SCALE GENOMIC DNA]</scope>
    <source>
        <strain evidence="4 5">CGMCC 4.4663</strain>
    </source>
</reference>
<feature type="compositionally biased region" description="Low complexity" evidence="1">
    <location>
        <begin position="43"/>
        <end position="73"/>
    </location>
</feature>
<feature type="compositionally biased region" description="Basic and acidic residues" evidence="1">
    <location>
        <begin position="148"/>
        <end position="162"/>
    </location>
</feature>
<evidence type="ECO:0000313" key="4">
    <source>
        <dbReference type="EMBL" id="OLF12900.1"/>
    </source>
</evidence>
<keyword evidence="5" id="KW-1185">Reference proteome</keyword>
<gene>
    <name evidence="4" type="ORF">BLA60_06490</name>
</gene>